<dbReference type="Proteomes" id="UP000254065">
    <property type="component" value="Unassembled WGS sequence"/>
</dbReference>
<keyword evidence="2" id="KW-1185">Reference proteome</keyword>
<sequence>MVHLTHLIFTTSFVGTGFEYIYRALFLQGVLSTLLHH</sequence>
<reference evidence="1 2" key="1">
    <citation type="submission" date="2018-06" db="EMBL/GenBank/DDBJ databases">
        <authorList>
            <consortium name="Pathogen Informatics"/>
            <person name="Doyle S."/>
        </authorList>
    </citation>
    <scope>NUCLEOTIDE SEQUENCE [LARGE SCALE GENOMIC DNA]</scope>
    <source>
        <strain evidence="1 2">NCTC12877</strain>
    </source>
</reference>
<dbReference type="EMBL" id="UGQB01000004">
    <property type="protein sequence ID" value="STZ07172.1"/>
    <property type="molecule type" value="Genomic_DNA"/>
</dbReference>
<evidence type="ECO:0000313" key="1">
    <source>
        <dbReference type="EMBL" id="STZ07172.1"/>
    </source>
</evidence>
<gene>
    <name evidence="1" type="ORF">NCTC12877_00127</name>
</gene>
<evidence type="ECO:0000313" key="2">
    <source>
        <dbReference type="Proteomes" id="UP000254065"/>
    </source>
</evidence>
<accession>A0A378QW02</accession>
<name>A0A378QW02_9GAMM</name>
<protein>
    <submittedName>
        <fullName evidence="1">Uncharacterized protein</fullName>
    </submittedName>
</protein>
<organism evidence="1 2">
    <name type="scientific">Moraxella caprae</name>
    <dbReference type="NCBI Taxonomy" id="90240"/>
    <lineage>
        <taxon>Bacteria</taxon>
        <taxon>Pseudomonadati</taxon>
        <taxon>Pseudomonadota</taxon>
        <taxon>Gammaproteobacteria</taxon>
        <taxon>Moraxellales</taxon>
        <taxon>Moraxellaceae</taxon>
        <taxon>Moraxella</taxon>
    </lineage>
</organism>
<dbReference type="AlphaFoldDB" id="A0A378QW02"/>
<proteinExistence type="predicted"/>